<gene>
    <name evidence="1" type="ORF">DEBURN_LOCUS10140</name>
</gene>
<accession>A0A9N9GNS2</accession>
<sequence length="44" mass="4853">MSATTSTIDVRGYLSASNCIPYTKYFELFSQVLVPIGTSSRNYA</sequence>
<dbReference type="AlphaFoldDB" id="A0A9N9GNS2"/>
<proteinExistence type="predicted"/>
<dbReference type="EMBL" id="CAJVPK010002600">
    <property type="protein sequence ID" value="CAG8615242.1"/>
    <property type="molecule type" value="Genomic_DNA"/>
</dbReference>
<protein>
    <submittedName>
        <fullName evidence="1">7286_t:CDS:1</fullName>
    </submittedName>
</protein>
<organism evidence="1 2">
    <name type="scientific">Diversispora eburnea</name>
    <dbReference type="NCBI Taxonomy" id="1213867"/>
    <lineage>
        <taxon>Eukaryota</taxon>
        <taxon>Fungi</taxon>
        <taxon>Fungi incertae sedis</taxon>
        <taxon>Mucoromycota</taxon>
        <taxon>Glomeromycotina</taxon>
        <taxon>Glomeromycetes</taxon>
        <taxon>Diversisporales</taxon>
        <taxon>Diversisporaceae</taxon>
        <taxon>Diversispora</taxon>
    </lineage>
</organism>
<keyword evidence="2" id="KW-1185">Reference proteome</keyword>
<dbReference type="Proteomes" id="UP000789706">
    <property type="component" value="Unassembled WGS sequence"/>
</dbReference>
<reference evidence="1" key="1">
    <citation type="submission" date="2021-06" db="EMBL/GenBank/DDBJ databases">
        <authorList>
            <person name="Kallberg Y."/>
            <person name="Tangrot J."/>
            <person name="Rosling A."/>
        </authorList>
    </citation>
    <scope>NUCLEOTIDE SEQUENCE</scope>
    <source>
        <strain evidence="1">AZ414A</strain>
    </source>
</reference>
<feature type="non-terminal residue" evidence="1">
    <location>
        <position position="1"/>
    </location>
</feature>
<evidence type="ECO:0000313" key="1">
    <source>
        <dbReference type="EMBL" id="CAG8615242.1"/>
    </source>
</evidence>
<evidence type="ECO:0000313" key="2">
    <source>
        <dbReference type="Proteomes" id="UP000789706"/>
    </source>
</evidence>
<comment type="caution">
    <text evidence="1">The sequence shown here is derived from an EMBL/GenBank/DDBJ whole genome shotgun (WGS) entry which is preliminary data.</text>
</comment>
<name>A0A9N9GNS2_9GLOM</name>